<comment type="catalytic activity">
    <reaction evidence="4">
        <text>[protein]-peptidylproline (omega=180) = [protein]-peptidylproline (omega=0)</text>
        <dbReference type="Rhea" id="RHEA:16237"/>
        <dbReference type="Rhea" id="RHEA-COMP:10747"/>
        <dbReference type="Rhea" id="RHEA-COMP:10748"/>
        <dbReference type="ChEBI" id="CHEBI:83833"/>
        <dbReference type="ChEBI" id="CHEBI:83834"/>
        <dbReference type="EC" id="5.2.1.8"/>
    </reaction>
</comment>
<dbReference type="PROSITE" id="PS50072">
    <property type="entry name" value="CSA_PPIASE_2"/>
    <property type="match status" value="1"/>
</dbReference>
<evidence type="ECO:0000259" key="5">
    <source>
        <dbReference type="PROSITE" id="PS50072"/>
    </source>
</evidence>
<feature type="domain" description="PPIase cyclophilin-type" evidence="5">
    <location>
        <begin position="40"/>
        <end position="211"/>
    </location>
</feature>
<evidence type="ECO:0000256" key="2">
    <source>
        <dbReference type="ARBA" id="ARBA00023110"/>
    </source>
</evidence>
<keyword evidence="7" id="KW-1185">Reference proteome</keyword>
<evidence type="ECO:0000313" key="6">
    <source>
        <dbReference type="EMBL" id="SFQ26217.1"/>
    </source>
</evidence>
<dbReference type="InterPro" id="IPR029000">
    <property type="entry name" value="Cyclophilin-like_dom_sf"/>
</dbReference>
<comment type="function">
    <text evidence="4">PPIases accelerate the folding of proteins. It catalyzes the cis-trans isomerization of proline imidic peptide bonds in oligopeptides.</text>
</comment>
<gene>
    <name evidence="6" type="ORF">SAMN04515674_11397</name>
</gene>
<dbReference type="STRING" id="1079859.SAMN04515674_11397"/>
<dbReference type="InterPro" id="IPR020892">
    <property type="entry name" value="Cyclophilin-type_PPIase_CS"/>
</dbReference>
<keyword evidence="3 4" id="KW-0413">Isomerase</keyword>
<dbReference type="PANTHER" id="PTHR45625:SF4">
    <property type="entry name" value="PEPTIDYLPROLYL ISOMERASE DOMAIN AND WD REPEAT-CONTAINING PROTEIN 1"/>
    <property type="match status" value="1"/>
</dbReference>
<reference evidence="6 7" key="1">
    <citation type="submission" date="2016-10" db="EMBL/GenBank/DDBJ databases">
        <authorList>
            <person name="de Groot N.N."/>
        </authorList>
    </citation>
    <scope>NUCLEOTIDE SEQUENCE [LARGE SCALE GENOMIC DNA]</scope>
    <source>
        <strain evidence="7">E92,LMG 26720,CCM 7988</strain>
    </source>
</reference>
<dbReference type="EC" id="5.2.1.8" evidence="4"/>
<dbReference type="PROSITE" id="PS00170">
    <property type="entry name" value="CSA_PPIASE_1"/>
    <property type="match status" value="1"/>
</dbReference>
<evidence type="ECO:0000313" key="7">
    <source>
        <dbReference type="Proteomes" id="UP000199306"/>
    </source>
</evidence>
<dbReference type="Gene3D" id="2.40.100.10">
    <property type="entry name" value="Cyclophilin-like"/>
    <property type="match status" value="1"/>
</dbReference>
<accession>A0A1I5X3G6</accession>
<comment type="similarity">
    <text evidence="1 4">Belongs to the cyclophilin-type PPIase family.</text>
</comment>
<evidence type="ECO:0000256" key="4">
    <source>
        <dbReference type="RuleBase" id="RU363019"/>
    </source>
</evidence>
<dbReference type="Proteomes" id="UP000199306">
    <property type="component" value="Unassembled WGS sequence"/>
</dbReference>
<evidence type="ECO:0000256" key="3">
    <source>
        <dbReference type="ARBA" id="ARBA00023235"/>
    </source>
</evidence>
<dbReference type="Pfam" id="PF00160">
    <property type="entry name" value="Pro_isomerase"/>
    <property type="match status" value="1"/>
</dbReference>
<name>A0A1I5X3G6_9BACT</name>
<sequence>MRRFFTLLIIFFCINTLDAQSGKKDYLLTIKTRFGEMHSVLSDLTPKHKANFIKLVEDKFYNGLLFHRIIEGFMIQAGDPASKYAKKGEFLGNGDADYRIPAEINQTLFHKRGVIAAAREQNPEKESSGYHFYIVQGTVWDDKTLAEQMARTPLRKFSDSQIQTYKTLGGSPHLDGNYTVFGQVIDNLWVVDSVARQKRDLNNRPLEDIAMKISCKKVKKKKITRLYGYQFD</sequence>
<dbReference type="InterPro" id="IPR002130">
    <property type="entry name" value="Cyclophilin-type_PPIase_dom"/>
</dbReference>
<dbReference type="OrthoDB" id="9807797at2"/>
<proteinExistence type="inferred from homology"/>
<dbReference type="AlphaFoldDB" id="A0A1I5X3G6"/>
<dbReference type="EMBL" id="FOXH01000013">
    <property type="protein sequence ID" value="SFQ26217.1"/>
    <property type="molecule type" value="Genomic_DNA"/>
</dbReference>
<keyword evidence="2 4" id="KW-0697">Rotamase</keyword>
<dbReference type="GO" id="GO:0006457">
    <property type="term" value="P:protein folding"/>
    <property type="evidence" value="ECO:0007669"/>
    <property type="project" value="InterPro"/>
</dbReference>
<organism evidence="6 7">
    <name type="scientific">Pseudarcicella hirudinis</name>
    <dbReference type="NCBI Taxonomy" id="1079859"/>
    <lineage>
        <taxon>Bacteria</taxon>
        <taxon>Pseudomonadati</taxon>
        <taxon>Bacteroidota</taxon>
        <taxon>Cytophagia</taxon>
        <taxon>Cytophagales</taxon>
        <taxon>Flectobacillaceae</taxon>
        <taxon>Pseudarcicella</taxon>
    </lineage>
</organism>
<dbReference type="PANTHER" id="PTHR45625">
    <property type="entry name" value="PEPTIDYL-PROLYL CIS-TRANS ISOMERASE-RELATED"/>
    <property type="match status" value="1"/>
</dbReference>
<protein>
    <recommendedName>
        <fullName evidence="4">Peptidyl-prolyl cis-trans isomerase</fullName>
        <shortName evidence="4">PPIase</shortName>
        <ecNumber evidence="4">5.2.1.8</ecNumber>
    </recommendedName>
</protein>
<dbReference type="RefSeq" id="WP_092018802.1">
    <property type="nucleotide sequence ID" value="NZ_FOXH01000013.1"/>
</dbReference>
<dbReference type="CDD" id="cd00317">
    <property type="entry name" value="cyclophilin"/>
    <property type="match status" value="1"/>
</dbReference>
<dbReference type="PRINTS" id="PR00153">
    <property type="entry name" value="CSAPPISMRASE"/>
</dbReference>
<dbReference type="InterPro" id="IPR044666">
    <property type="entry name" value="Cyclophilin_A-like"/>
</dbReference>
<evidence type="ECO:0000256" key="1">
    <source>
        <dbReference type="ARBA" id="ARBA00007365"/>
    </source>
</evidence>
<dbReference type="GO" id="GO:0003755">
    <property type="term" value="F:peptidyl-prolyl cis-trans isomerase activity"/>
    <property type="evidence" value="ECO:0007669"/>
    <property type="project" value="UniProtKB-UniRule"/>
</dbReference>
<dbReference type="SUPFAM" id="SSF50891">
    <property type="entry name" value="Cyclophilin-like"/>
    <property type="match status" value="1"/>
</dbReference>